<protein>
    <submittedName>
        <fullName evidence="3">Enoyl-CoA hydratase</fullName>
        <ecNumber evidence="3">4.2.1.17</ecNumber>
    </submittedName>
</protein>
<proteinExistence type="inferred from homology"/>
<dbReference type="EC" id="4.2.1.17" evidence="3"/>
<gene>
    <name evidence="3" type="ORF">EYS42_01020</name>
</gene>
<dbReference type="OrthoDB" id="5515649at2"/>
<dbReference type="InterPro" id="IPR018376">
    <property type="entry name" value="Enoyl-CoA_hyd/isom_CS"/>
</dbReference>
<dbReference type="PANTHER" id="PTHR43459:SF1">
    <property type="entry name" value="EG:BACN32G11.4 PROTEIN"/>
    <property type="match status" value="1"/>
</dbReference>
<reference evidence="3 4" key="1">
    <citation type="submission" date="2019-02" db="EMBL/GenBank/DDBJ databases">
        <title>Aquabacterium sp. strain KMB7.</title>
        <authorList>
            <person name="Chen W.-M."/>
        </authorList>
    </citation>
    <scope>NUCLEOTIDE SEQUENCE [LARGE SCALE GENOMIC DNA]</scope>
    <source>
        <strain evidence="3 4">KMB7</strain>
    </source>
</reference>
<dbReference type="InterPro" id="IPR001753">
    <property type="entry name" value="Enoyl-CoA_hydra/iso"/>
</dbReference>
<dbReference type="InterPro" id="IPR029045">
    <property type="entry name" value="ClpP/crotonase-like_dom_sf"/>
</dbReference>
<evidence type="ECO:0000256" key="2">
    <source>
        <dbReference type="RuleBase" id="RU003707"/>
    </source>
</evidence>
<accession>A0A4Q9H5L0</accession>
<dbReference type="SUPFAM" id="SSF52096">
    <property type="entry name" value="ClpP/crotonase"/>
    <property type="match status" value="1"/>
</dbReference>
<dbReference type="Gene3D" id="3.90.226.10">
    <property type="entry name" value="2-enoyl-CoA Hydratase, Chain A, domain 1"/>
    <property type="match status" value="1"/>
</dbReference>
<dbReference type="EMBL" id="SIXI01000001">
    <property type="protein sequence ID" value="TBO34064.1"/>
    <property type="molecule type" value="Genomic_DNA"/>
</dbReference>
<name>A0A4Q9H5L0_9BURK</name>
<evidence type="ECO:0000256" key="1">
    <source>
        <dbReference type="ARBA" id="ARBA00005254"/>
    </source>
</evidence>
<evidence type="ECO:0000313" key="3">
    <source>
        <dbReference type="EMBL" id="TBO34064.1"/>
    </source>
</evidence>
<dbReference type="Pfam" id="PF00378">
    <property type="entry name" value="ECH_1"/>
    <property type="match status" value="1"/>
</dbReference>
<dbReference type="InterPro" id="IPR014748">
    <property type="entry name" value="Enoyl-CoA_hydra_C"/>
</dbReference>
<organism evidence="3 4">
    <name type="scientific">Aquabacterium lacunae</name>
    <dbReference type="NCBI Taxonomy" id="2528630"/>
    <lineage>
        <taxon>Bacteria</taxon>
        <taxon>Pseudomonadati</taxon>
        <taxon>Pseudomonadota</taxon>
        <taxon>Betaproteobacteria</taxon>
        <taxon>Burkholderiales</taxon>
        <taxon>Aquabacterium</taxon>
    </lineage>
</organism>
<dbReference type="NCBIfam" id="NF046063">
    <property type="entry name" value="oxepin_alt"/>
    <property type="match status" value="1"/>
</dbReference>
<dbReference type="CDD" id="cd06558">
    <property type="entry name" value="crotonase-like"/>
    <property type="match status" value="1"/>
</dbReference>
<dbReference type="AlphaFoldDB" id="A0A4Q9H5L0"/>
<comment type="caution">
    <text evidence="3">The sequence shown here is derived from an EMBL/GenBank/DDBJ whole genome shotgun (WGS) entry which is preliminary data.</text>
</comment>
<dbReference type="Gene3D" id="1.10.12.10">
    <property type="entry name" value="Lyase 2-enoyl-coa Hydratase, Chain A, domain 2"/>
    <property type="match status" value="1"/>
</dbReference>
<dbReference type="GO" id="GO:0004300">
    <property type="term" value="F:enoyl-CoA hydratase activity"/>
    <property type="evidence" value="ECO:0007669"/>
    <property type="project" value="UniProtKB-EC"/>
</dbReference>
<dbReference type="RefSeq" id="WP_130966014.1">
    <property type="nucleotide sequence ID" value="NZ_SIXI01000001.1"/>
</dbReference>
<comment type="similarity">
    <text evidence="1 2">Belongs to the enoyl-CoA hydratase/isomerase family.</text>
</comment>
<dbReference type="PANTHER" id="PTHR43459">
    <property type="entry name" value="ENOYL-COA HYDRATASE"/>
    <property type="match status" value="1"/>
</dbReference>
<keyword evidence="3" id="KW-0456">Lyase</keyword>
<evidence type="ECO:0000313" key="4">
    <source>
        <dbReference type="Proteomes" id="UP000292120"/>
    </source>
</evidence>
<keyword evidence="4" id="KW-1185">Reference proteome</keyword>
<dbReference type="NCBIfam" id="NF005700">
    <property type="entry name" value="PRK07511.1"/>
    <property type="match status" value="1"/>
</dbReference>
<sequence>MTTELLTERIDQTLLITLSGPATRNALSPQVYAAGVELLNVSDADPGVRAVVLTGSGEHFCGGGDLQRLSHLRVHDPAQQARHVEDFHRWVEALRTSPKPVIAAVEGVAAGGGLSLALACDLVVASDSARFVSAYSRVGLSPDGGGSWHLTRQLSRGQALAWLWSGDERSAHQLQQAGLVHEVVPSGTARSAALALAKRLAQVPQGVLASMKELVNDAPHQPLGAQLQQEQHHFMDNLLSLEAGHAIQAFLQRKKP</sequence>
<dbReference type="PROSITE" id="PS00166">
    <property type="entry name" value="ENOYL_COA_HYDRATASE"/>
    <property type="match status" value="1"/>
</dbReference>
<dbReference type="Proteomes" id="UP000292120">
    <property type="component" value="Unassembled WGS sequence"/>
</dbReference>